<gene>
    <name evidence="1" type="ORF">PIBRA_LOCUS622</name>
</gene>
<keyword evidence="2" id="KW-1185">Reference proteome</keyword>
<organism evidence="1 2">
    <name type="scientific">Pieris brassicae</name>
    <name type="common">White butterfly</name>
    <name type="synonym">Large white butterfly</name>
    <dbReference type="NCBI Taxonomy" id="7116"/>
    <lineage>
        <taxon>Eukaryota</taxon>
        <taxon>Metazoa</taxon>
        <taxon>Ecdysozoa</taxon>
        <taxon>Arthropoda</taxon>
        <taxon>Hexapoda</taxon>
        <taxon>Insecta</taxon>
        <taxon>Pterygota</taxon>
        <taxon>Neoptera</taxon>
        <taxon>Endopterygota</taxon>
        <taxon>Lepidoptera</taxon>
        <taxon>Glossata</taxon>
        <taxon>Ditrysia</taxon>
        <taxon>Papilionoidea</taxon>
        <taxon>Pieridae</taxon>
        <taxon>Pierinae</taxon>
        <taxon>Pieris</taxon>
    </lineage>
</organism>
<dbReference type="AlphaFoldDB" id="A0A9P0SRW7"/>
<protein>
    <submittedName>
        <fullName evidence="1">Uncharacterized protein</fullName>
    </submittedName>
</protein>
<dbReference type="EMBL" id="CALOZG010000001">
    <property type="protein sequence ID" value="CAH3876854.1"/>
    <property type="molecule type" value="Genomic_DNA"/>
</dbReference>
<proteinExistence type="predicted"/>
<name>A0A9P0SRW7_PIEBR</name>
<evidence type="ECO:0000313" key="2">
    <source>
        <dbReference type="Proteomes" id="UP001152562"/>
    </source>
</evidence>
<dbReference type="Proteomes" id="UP001152562">
    <property type="component" value="Unassembled WGS sequence"/>
</dbReference>
<comment type="caution">
    <text evidence="1">The sequence shown here is derived from an EMBL/GenBank/DDBJ whole genome shotgun (WGS) entry which is preliminary data.</text>
</comment>
<reference evidence="1" key="1">
    <citation type="submission" date="2022-05" db="EMBL/GenBank/DDBJ databases">
        <authorList>
            <person name="Okamura Y."/>
        </authorList>
    </citation>
    <scope>NUCLEOTIDE SEQUENCE</scope>
</reference>
<accession>A0A9P0SRW7</accession>
<sequence>MNIFIYACCGSPKFFGNEFLNWNVTVILYRRKVGSQSAVSPPPHGPLDASAGNRHLHNRLASQHVVIGITWTGPIYSDILTLLRRWRFIEAPWGR</sequence>
<evidence type="ECO:0000313" key="1">
    <source>
        <dbReference type="EMBL" id="CAH3876854.1"/>
    </source>
</evidence>